<evidence type="ECO:0000313" key="3">
    <source>
        <dbReference type="Proteomes" id="UP000290289"/>
    </source>
</evidence>
<proteinExistence type="predicted"/>
<name>A0A498HZ68_MALDO</name>
<evidence type="ECO:0000256" key="1">
    <source>
        <dbReference type="SAM" id="Phobius"/>
    </source>
</evidence>
<gene>
    <name evidence="2" type="ORF">DVH24_028934</name>
</gene>
<keyword evidence="3" id="KW-1185">Reference proteome</keyword>
<dbReference type="EMBL" id="RDQH01000341">
    <property type="protein sequence ID" value="RXH74213.1"/>
    <property type="molecule type" value="Genomic_DNA"/>
</dbReference>
<accession>A0A498HZ68</accession>
<dbReference type="AlphaFoldDB" id="A0A498HZ68"/>
<sequence length="133" mass="14829">MVSEPPAHAIDSGLDFALELALRGPSLSGMPLLLETQILKNYSSTTWLWLMLSFGSILVQDLGICVSVVLPISRILLDYVKWPYQLEFSLGIQQGDMDNIWPTGRLEFAADVIVNTLQEKKESGHRGLTRQDV</sequence>
<evidence type="ECO:0000313" key="2">
    <source>
        <dbReference type="EMBL" id="RXH74213.1"/>
    </source>
</evidence>
<keyword evidence="1" id="KW-1133">Transmembrane helix</keyword>
<organism evidence="2 3">
    <name type="scientific">Malus domestica</name>
    <name type="common">Apple</name>
    <name type="synonym">Pyrus malus</name>
    <dbReference type="NCBI Taxonomy" id="3750"/>
    <lineage>
        <taxon>Eukaryota</taxon>
        <taxon>Viridiplantae</taxon>
        <taxon>Streptophyta</taxon>
        <taxon>Embryophyta</taxon>
        <taxon>Tracheophyta</taxon>
        <taxon>Spermatophyta</taxon>
        <taxon>Magnoliopsida</taxon>
        <taxon>eudicotyledons</taxon>
        <taxon>Gunneridae</taxon>
        <taxon>Pentapetalae</taxon>
        <taxon>rosids</taxon>
        <taxon>fabids</taxon>
        <taxon>Rosales</taxon>
        <taxon>Rosaceae</taxon>
        <taxon>Amygdaloideae</taxon>
        <taxon>Maleae</taxon>
        <taxon>Malus</taxon>
    </lineage>
</organism>
<dbReference type="Proteomes" id="UP000290289">
    <property type="component" value="Chromosome 15"/>
</dbReference>
<protein>
    <submittedName>
        <fullName evidence="2">Uncharacterized protein</fullName>
    </submittedName>
</protein>
<keyword evidence="1" id="KW-0472">Membrane</keyword>
<comment type="caution">
    <text evidence="2">The sequence shown here is derived from an EMBL/GenBank/DDBJ whole genome shotgun (WGS) entry which is preliminary data.</text>
</comment>
<keyword evidence="1" id="KW-0812">Transmembrane</keyword>
<feature type="transmembrane region" description="Helical" evidence="1">
    <location>
        <begin position="47"/>
        <end position="72"/>
    </location>
</feature>
<reference evidence="2 3" key="1">
    <citation type="submission" date="2018-10" db="EMBL/GenBank/DDBJ databases">
        <title>A high-quality apple genome assembly.</title>
        <authorList>
            <person name="Hu J."/>
        </authorList>
    </citation>
    <scope>NUCLEOTIDE SEQUENCE [LARGE SCALE GENOMIC DNA]</scope>
    <source>
        <strain evidence="3">cv. HFTH1</strain>
        <tissue evidence="2">Young leaf</tissue>
    </source>
</reference>